<accession>A0A8H5BA72</accession>
<reference evidence="10 11" key="1">
    <citation type="journal article" date="2020" name="ISME J.">
        <title>Uncovering the hidden diversity of litter-decomposition mechanisms in mushroom-forming fungi.</title>
        <authorList>
            <person name="Floudas D."/>
            <person name="Bentzer J."/>
            <person name="Ahren D."/>
            <person name="Johansson T."/>
            <person name="Persson P."/>
            <person name="Tunlid A."/>
        </authorList>
    </citation>
    <scope>NUCLEOTIDE SEQUENCE [LARGE SCALE GENOMIC DNA]</scope>
    <source>
        <strain evidence="10 11">CBS 101986</strain>
    </source>
</reference>
<proteinExistence type="inferred from homology"/>
<evidence type="ECO:0000256" key="8">
    <source>
        <dbReference type="SAM" id="Phobius"/>
    </source>
</evidence>
<organism evidence="10 11">
    <name type="scientific">Psilocybe cf. subviscida</name>
    <dbReference type="NCBI Taxonomy" id="2480587"/>
    <lineage>
        <taxon>Eukaryota</taxon>
        <taxon>Fungi</taxon>
        <taxon>Dikarya</taxon>
        <taxon>Basidiomycota</taxon>
        <taxon>Agaricomycotina</taxon>
        <taxon>Agaricomycetes</taxon>
        <taxon>Agaricomycetidae</taxon>
        <taxon>Agaricales</taxon>
        <taxon>Agaricineae</taxon>
        <taxon>Strophariaceae</taxon>
        <taxon>Psilocybe</taxon>
    </lineage>
</organism>
<evidence type="ECO:0000313" key="11">
    <source>
        <dbReference type="Proteomes" id="UP000567179"/>
    </source>
</evidence>
<dbReference type="Pfam" id="PF13813">
    <property type="entry name" value="MBOAT_2"/>
    <property type="match status" value="1"/>
</dbReference>
<feature type="transmembrane region" description="Helical" evidence="8">
    <location>
        <begin position="138"/>
        <end position="159"/>
    </location>
</feature>
<evidence type="ECO:0000313" key="10">
    <source>
        <dbReference type="EMBL" id="KAF5318698.1"/>
    </source>
</evidence>
<evidence type="ECO:0000256" key="4">
    <source>
        <dbReference type="ARBA" id="ARBA00022679"/>
    </source>
</evidence>
<keyword evidence="7 8" id="KW-0472">Membrane</keyword>
<dbReference type="GO" id="GO:0006629">
    <property type="term" value="P:lipid metabolic process"/>
    <property type="evidence" value="ECO:0007669"/>
    <property type="project" value="InterPro"/>
</dbReference>
<evidence type="ECO:0000256" key="5">
    <source>
        <dbReference type="ARBA" id="ARBA00022692"/>
    </source>
</evidence>
<evidence type="ECO:0000256" key="7">
    <source>
        <dbReference type="ARBA" id="ARBA00023136"/>
    </source>
</evidence>
<keyword evidence="11" id="KW-1185">Reference proteome</keyword>
<dbReference type="PANTHER" id="PTHR31595">
    <property type="entry name" value="LONG-CHAIN-ALCOHOL O-FATTY-ACYLTRANSFERASE 3-RELATED"/>
    <property type="match status" value="1"/>
</dbReference>
<dbReference type="EMBL" id="JAACJJ010000030">
    <property type="protein sequence ID" value="KAF5318698.1"/>
    <property type="molecule type" value="Genomic_DNA"/>
</dbReference>
<comment type="pathway">
    <text evidence="2">Secondary metabolite biosynthesis.</text>
</comment>
<protein>
    <recommendedName>
        <fullName evidence="9">Wax synthase domain-containing protein</fullName>
    </recommendedName>
</protein>
<keyword evidence="6 8" id="KW-1133">Transmembrane helix</keyword>
<comment type="subcellular location">
    <subcellularLocation>
        <location evidence="1">Membrane</location>
        <topology evidence="1">Multi-pass membrane protein</topology>
    </subcellularLocation>
</comment>
<keyword evidence="4" id="KW-0808">Transferase</keyword>
<dbReference type="GO" id="GO:0016020">
    <property type="term" value="C:membrane"/>
    <property type="evidence" value="ECO:0007669"/>
    <property type="project" value="UniProtKB-SubCell"/>
</dbReference>
<evidence type="ECO:0000256" key="3">
    <source>
        <dbReference type="ARBA" id="ARBA00007282"/>
    </source>
</evidence>
<evidence type="ECO:0000256" key="2">
    <source>
        <dbReference type="ARBA" id="ARBA00005179"/>
    </source>
</evidence>
<evidence type="ECO:0000259" key="9">
    <source>
        <dbReference type="Pfam" id="PF13813"/>
    </source>
</evidence>
<evidence type="ECO:0000256" key="6">
    <source>
        <dbReference type="ARBA" id="ARBA00022989"/>
    </source>
</evidence>
<dbReference type="Proteomes" id="UP000567179">
    <property type="component" value="Unassembled WGS sequence"/>
</dbReference>
<evidence type="ECO:0000256" key="1">
    <source>
        <dbReference type="ARBA" id="ARBA00004141"/>
    </source>
</evidence>
<dbReference type="InterPro" id="IPR032805">
    <property type="entry name" value="Wax_synthase_dom"/>
</dbReference>
<dbReference type="PANTHER" id="PTHR31595:SF57">
    <property type="entry name" value="OS04G0481900 PROTEIN"/>
    <property type="match status" value="1"/>
</dbReference>
<gene>
    <name evidence="10" type="ORF">D9619_011004</name>
</gene>
<dbReference type="GO" id="GO:0008374">
    <property type="term" value="F:O-acyltransferase activity"/>
    <property type="evidence" value="ECO:0007669"/>
    <property type="project" value="InterPro"/>
</dbReference>
<comment type="caution">
    <text evidence="10">The sequence shown here is derived from an EMBL/GenBank/DDBJ whole genome shotgun (WGS) entry which is preliminary data.</text>
</comment>
<dbReference type="InterPro" id="IPR044851">
    <property type="entry name" value="Wax_synthase"/>
</dbReference>
<feature type="domain" description="Wax synthase" evidence="9">
    <location>
        <begin position="23"/>
        <end position="112"/>
    </location>
</feature>
<dbReference type="OrthoDB" id="1077582at2759"/>
<comment type="similarity">
    <text evidence="3">Belongs to the wax synthase family.</text>
</comment>
<name>A0A8H5BA72_9AGAR</name>
<sequence length="190" mass="21631">MSRLYTISSIITVAVGIYRPYDWPHIFGSPRDAYTVRKCWGRVWHQMLRKASQMLTSHGNFVASALGLPKCQFTTYFKLYVSFLVSGIIHGGGDYIFHQNWSTGRSIKFFLLQAMAITCEDAVIDMAKRLGYTTITPLSRFIGYFWVFVWFSFSVSFWLEPDLHAGAASSAGHTILPIMGLWKGEWTPAH</sequence>
<keyword evidence="5 8" id="KW-0812">Transmembrane</keyword>
<dbReference type="AlphaFoldDB" id="A0A8H5BA72"/>